<dbReference type="KEGG" id="ppso:QPJ95_10790"/>
<evidence type="ECO:0000313" key="1">
    <source>
        <dbReference type="EMBL" id="WIY27350.1"/>
    </source>
</evidence>
<organism evidence="1 2">
    <name type="scientific">Parasedimentitalea psychrophila</name>
    <dbReference type="NCBI Taxonomy" id="2997337"/>
    <lineage>
        <taxon>Bacteria</taxon>
        <taxon>Pseudomonadati</taxon>
        <taxon>Pseudomonadota</taxon>
        <taxon>Alphaproteobacteria</taxon>
        <taxon>Rhodobacterales</taxon>
        <taxon>Paracoccaceae</taxon>
        <taxon>Parasedimentitalea</taxon>
    </lineage>
</organism>
<keyword evidence="2" id="KW-1185">Reference proteome</keyword>
<sequence>MTETIQTAFDRLASDLRNIVQDHPIVFLLSPGNWGDSIIREGAEQFFLHYGFKYHTVIAKDVMKKRTTMEAEIAKSGHPAPVVVCNGNGAFCGHYDTPQITAQLTQHFQTAVMLPSTIDMDLSQLTFAPEMHFFVRDRFESQAQLPDAPFCHDMAFFLKLVAPEPRKEVGYFLRQDREAPKGLVVPRGNFDVSKKGRIYTPIQGFVDAISPYKTVHTNRLHIGIVATLLGRETYIYANDYFKIRAIFDSSISPFFPNATFNTVFVPPKVRKRFFS</sequence>
<dbReference type="AlphaFoldDB" id="A0A9Y2L241"/>
<proteinExistence type="predicted"/>
<reference evidence="1 2" key="1">
    <citation type="submission" date="2023-06" db="EMBL/GenBank/DDBJ databases">
        <title>Parasedimentitalea psychrophila sp. nov., a psychrophilic bacterium isolated from deep-sea sediment.</title>
        <authorList>
            <person name="Li A."/>
        </authorList>
    </citation>
    <scope>NUCLEOTIDE SEQUENCE [LARGE SCALE GENOMIC DNA]</scope>
    <source>
        <strain evidence="1 2">QS115</strain>
    </source>
</reference>
<dbReference type="EMBL" id="CP127247">
    <property type="protein sequence ID" value="WIY27350.1"/>
    <property type="molecule type" value="Genomic_DNA"/>
</dbReference>
<protein>
    <recommendedName>
        <fullName evidence="3">Polysaccharide pyruvyl transferase domain-containing protein</fullName>
    </recommendedName>
</protein>
<evidence type="ECO:0008006" key="3">
    <source>
        <dbReference type="Google" id="ProtNLM"/>
    </source>
</evidence>
<evidence type="ECO:0000313" key="2">
    <source>
        <dbReference type="Proteomes" id="UP001238334"/>
    </source>
</evidence>
<accession>A0A9Y2L241</accession>
<dbReference type="RefSeq" id="WP_270920504.1">
    <property type="nucleotide sequence ID" value="NZ_CP127247.1"/>
</dbReference>
<dbReference type="Proteomes" id="UP001238334">
    <property type="component" value="Chromosome"/>
</dbReference>
<gene>
    <name evidence="1" type="ORF">QPJ95_10790</name>
</gene>
<name>A0A9Y2L241_9RHOB</name>